<accession>A0A2P6QMW5</accession>
<dbReference type="FunFam" id="3.40.50.10140:FF:000007">
    <property type="entry name" value="Disease resistance protein (TIR-NBS-LRR class)"/>
    <property type="match status" value="1"/>
</dbReference>
<dbReference type="GO" id="GO:0003677">
    <property type="term" value="F:DNA binding"/>
    <property type="evidence" value="ECO:0007669"/>
    <property type="project" value="UniProtKB-KW"/>
</dbReference>
<keyword evidence="1" id="KW-0433">Leucine-rich repeat</keyword>
<proteinExistence type="predicted"/>
<dbReference type="InterPro" id="IPR027417">
    <property type="entry name" value="P-loop_NTPase"/>
</dbReference>
<dbReference type="InterPro" id="IPR036390">
    <property type="entry name" value="WH_DNA-bd_sf"/>
</dbReference>
<dbReference type="Gene3D" id="3.40.50.300">
    <property type="entry name" value="P-loop containing nucleotide triphosphate hydrolases"/>
    <property type="match status" value="1"/>
</dbReference>
<protein>
    <submittedName>
        <fullName evidence="7">Putative TIR domain, winged helix-turn-helix DNA-binding domain-containing protein</fullName>
    </submittedName>
</protein>
<dbReference type="PANTHER" id="PTHR11017">
    <property type="entry name" value="LEUCINE-RICH REPEAT-CONTAINING PROTEIN"/>
    <property type="match status" value="1"/>
</dbReference>
<dbReference type="Pfam" id="PF01582">
    <property type="entry name" value="TIR"/>
    <property type="match status" value="1"/>
</dbReference>
<dbReference type="GO" id="GO:0043531">
    <property type="term" value="F:ADP binding"/>
    <property type="evidence" value="ECO:0007669"/>
    <property type="project" value="InterPro"/>
</dbReference>
<dbReference type="InterPro" id="IPR002182">
    <property type="entry name" value="NB-ARC"/>
</dbReference>
<gene>
    <name evidence="7" type="ORF">RchiOBHm_Chr5g0080951</name>
</gene>
<evidence type="ECO:0000313" key="8">
    <source>
        <dbReference type="Proteomes" id="UP000238479"/>
    </source>
</evidence>
<dbReference type="InterPro" id="IPR058192">
    <property type="entry name" value="WHD_ROQ1-like"/>
</dbReference>
<sequence length="546" mass="61935">MTTQFGASSSSSLSSSSGTIQPSFSSSCATIQSWTYNVFLSFRGEDTRNTFTGHLHNNLVQKGIKTFIDDGLTRGEEISSALFKAIDESKISVIVFSESYASSKWCLEELVKIMHCNESKQQIVYPIFYKVDPSDVRNQEGSFGQALTHHDNLEKVAGWKTALTKAGNLSGWHFSHGGHESKFIHKIVEEISQQVLNFTYLNGDKYLVGIESRLKHMEKLLCVGESDVRMIGIWGTGGLGKTTIAKTVYNIISHKFEGSCFLENVRERSLKYGGLQELQKFLLFKTLGLRDLEVNSLDEGSIMIKEILSHRRVFLVLDDVNDLDQLKSLVGKSNWFGSGSRIIITTRDKHLLHDVNHIYQVEKLSHSEALELFNFNAFKGKGQMGDYVELIDNVICYAEGLPLVVEVMGSYLRGRSIDRWKDALESCKRDPKFQQVLKLSYDALEPSMKEVFLHIACFFKGKNKNYVMDILEGCDLRPKHSIEVLIEKALISITEANGVWMHDVLEEMGKEIVCQESSEPGERSRLWLYEDVYHVFVHNTVSKIYR</sequence>
<evidence type="ECO:0000256" key="5">
    <source>
        <dbReference type="SAM" id="MobiDB-lite"/>
    </source>
</evidence>
<evidence type="ECO:0000256" key="1">
    <source>
        <dbReference type="ARBA" id="ARBA00022614"/>
    </source>
</evidence>
<dbReference type="Pfam" id="PF23282">
    <property type="entry name" value="WHD_ROQ1"/>
    <property type="match status" value="1"/>
</dbReference>
<evidence type="ECO:0000256" key="3">
    <source>
        <dbReference type="ARBA" id="ARBA00022821"/>
    </source>
</evidence>
<evidence type="ECO:0000256" key="2">
    <source>
        <dbReference type="ARBA" id="ARBA00022737"/>
    </source>
</evidence>
<dbReference type="PRINTS" id="PR00364">
    <property type="entry name" value="DISEASERSIST"/>
</dbReference>
<keyword evidence="4" id="KW-0520">NAD</keyword>
<dbReference type="InterPro" id="IPR035897">
    <property type="entry name" value="Toll_tir_struct_dom_sf"/>
</dbReference>
<name>A0A2P6QMW5_ROSCH</name>
<dbReference type="SUPFAM" id="SSF52200">
    <property type="entry name" value="Toll/Interleukin receptor TIR domain"/>
    <property type="match status" value="1"/>
</dbReference>
<keyword evidence="7" id="KW-0238">DNA-binding</keyword>
<keyword evidence="2" id="KW-0677">Repeat</keyword>
<feature type="domain" description="TIR" evidence="6">
    <location>
        <begin position="34"/>
        <end position="195"/>
    </location>
</feature>
<dbReference type="Proteomes" id="UP000238479">
    <property type="component" value="Chromosome 5"/>
</dbReference>
<evidence type="ECO:0000256" key="4">
    <source>
        <dbReference type="ARBA" id="ARBA00023027"/>
    </source>
</evidence>
<dbReference type="Gramene" id="PRQ35522">
    <property type="protein sequence ID" value="PRQ35522"/>
    <property type="gene ID" value="RchiOBHm_Chr5g0080951"/>
</dbReference>
<dbReference type="OMA" id="RRILWEP"/>
<dbReference type="GO" id="GO:0007165">
    <property type="term" value="P:signal transduction"/>
    <property type="evidence" value="ECO:0007669"/>
    <property type="project" value="InterPro"/>
</dbReference>
<dbReference type="EMBL" id="PDCK01000043">
    <property type="protein sequence ID" value="PRQ35522.1"/>
    <property type="molecule type" value="Genomic_DNA"/>
</dbReference>
<dbReference type="PANTHER" id="PTHR11017:SF578">
    <property type="entry name" value="ADP-RIBOSYL CYCLASE_CYCLIC ADP-RIBOSE HYDROLASE"/>
    <property type="match status" value="1"/>
</dbReference>
<evidence type="ECO:0000313" key="7">
    <source>
        <dbReference type="EMBL" id="PRQ35522.1"/>
    </source>
</evidence>
<dbReference type="Gene3D" id="3.40.50.10140">
    <property type="entry name" value="Toll/interleukin-1 receptor homology (TIR) domain"/>
    <property type="match status" value="1"/>
</dbReference>
<organism evidence="7 8">
    <name type="scientific">Rosa chinensis</name>
    <name type="common">China rose</name>
    <dbReference type="NCBI Taxonomy" id="74649"/>
    <lineage>
        <taxon>Eukaryota</taxon>
        <taxon>Viridiplantae</taxon>
        <taxon>Streptophyta</taxon>
        <taxon>Embryophyta</taxon>
        <taxon>Tracheophyta</taxon>
        <taxon>Spermatophyta</taxon>
        <taxon>Magnoliopsida</taxon>
        <taxon>eudicotyledons</taxon>
        <taxon>Gunneridae</taxon>
        <taxon>Pentapetalae</taxon>
        <taxon>rosids</taxon>
        <taxon>fabids</taxon>
        <taxon>Rosales</taxon>
        <taxon>Rosaceae</taxon>
        <taxon>Rosoideae</taxon>
        <taxon>Rosoideae incertae sedis</taxon>
        <taxon>Rosa</taxon>
    </lineage>
</organism>
<reference evidence="7 8" key="1">
    <citation type="journal article" date="2018" name="Nat. Genet.">
        <title>The Rosa genome provides new insights in the design of modern roses.</title>
        <authorList>
            <person name="Bendahmane M."/>
        </authorList>
    </citation>
    <scope>NUCLEOTIDE SEQUENCE [LARGE SCALE GENOMIC DNA]</scope>
    <source>
        <strain evidence="8">cv. Old Blush</strain>
    </source>
</reference>
<dbReference type="InterPro" id="IPR000157">
    <property type="entry name" value="TIR_dom"/>
</dbReference>
<dbReference type="Pfam" id="PF00931">
    <property type="entry name" value="NB-ARC"/>
    <property type="match status" value="1"/>
</dbReference>
<dbReference type="GO" id="GO:0006952">
    <property type="term" value="P:defense response"/>
    <property type="evidence" value="ECO:0007669"/>
    <property type="project" value="UniProtKB-KW"/>
</dbReference>
<feature type="compositionally biased region" description="Low complexity" evidence="5">
    <location>
        <begin position="8"/>
        <end position="17"/>
    </location>
</feature>
<dbReference type="PROSITE" id="PS50104">
    <property type="entry name" value="TIR"/>
    <property type="match status" value="1"/>
</dbReference>
<keyword evidence="8" id="KW-1185">Reference proteome</keyword>
<comment type="caution">
    <text evidence="7">The sequence shown here is derived from an EMBL/GenBank/DDBJ whole genome shotgun (WGS) entry which is preliminary data.</text>
</comment>
<evidence type="ECO:0000259" key="6">
    <source>
        <dbReference type="PROSITE" id="PS50104"/>
    </source>
</evidence>
<dbReference type="SUPFAM" id="SSF52540">
    <property type="entry name" value="P-loop containing nucleoside triphosphate hydrolases"/>
    <property type="match status" value="1"/>
</dbReference>
<dbReference type="SMART" id="SM00255">
    <property type="entry name" value="TIR"/>
    <property type="match status" value="1"/>
</dbReference>
<dbReference type="InterPro" id="IPR044974">
    <property type="entry name" value="Disease_R_plants"/>
</dbReference>
<dbReference type="SUPFAM" id="SSF46785">
    <property type="entry name" value="Winged helix' DNA-binding domain"/>
    <property type="match status" value="1"/>
</dbReference>
<dbReference type="AlphaFoldDB" id="A0A2P6QMW5"/>
<dbReference type="InterPro" id="IPR042197">
    <property type="entry name" value="Apaf_helical"/>
</dbReference>
<feature type="region of interest" description="Disordered" evidence="5">
    <location>
        <begin position="1"/>
        <end position="22"/>
    </location>
</feature>
<keyword evidence="3" id="KW-0611">Plant defense</keyword>
<dbReference type="Gene3D" id="1.10.8.430">
    <property type="entry name" value="Helical domain of apoptotic protease-activating factors"/>
    <property type="match status" value="1"/>
</dbReference>